<dbReference type="CDD" id="cd03494">
    <property type="entry name" value="SQR_TypeC_SdhD"/>
    <property type="match status" value="1"/>
</dbReference>
<dbReference type="AlphaFoldDB" id="A0A1J4QDA6"/>
<dbReference type="GO" id="GO:0006099">
    <property type="term" value="P:tricarboxylic acid cycle"/>
    <property type="evidence" value="ECO:0007669"/>
    <property type="project" value="UniProtKB-UniRule"/>
</dbReference>
<dbReference type="GO" id="GO:0046872">
    <property type="term" value="F:metal ion binding"/>
    <property type="evidence" value="ECO:0007669"/>
    <property type="project" value="UniProtKB-KW"/>
</dbReference>
<comment type="function">
    <text evidence="1 5">Membrane-anchoring subunit of succinate dehydrogenase (SDH).</text>
</comment>
<dbReference type="InterPro" id="IPR034804">
    <property type="entry name" value="SQR/QFR_C/D"/>
</dbReference>
<dbReference type="Proteomes" id="UP000243073">
    <property type="component" value="Unassembled WGS sequence"/>
</dbReference>
<dbReference type="RefSeq" id="WP_071472923.1">
    <property type="nucleotide sequence ID" value="NZ_MDKE01000023.1"/>
</dbReference>
<dbReference type="GO" id="GO:0009055">
    <property type="term" value="F:electron transfer activity"/>
    <property type="evidence" value="ECO:0007669"/>
    <property type="project" value="TreeGrafter"/>
</dbReference>
<evidence type="ECO:0000256" key="7">
    <source>
        <dbReference type="PIRSR" id="PIRSR000169-2"/>
    </source>
</evidence>
<dbReference type="PANTHER" id="PTHR38689">
    <property type="entry name" value="SUCCINATE DEHYDROGENASE HYDROPHOBIC MEMBRANE ANCHOR SUBUNIT"/>
    <property type="match status" value="1"/>
</dbReference>
<accession>A0A1J4QDA6</accession>
<feature type="binding site" evidence="6">
    <location>
        <position position="82"/>
    </location>
    <ligand>
        <name>a ubiquinone</name>
        <dbReference type="ChEBI" id="CHEBI:16389"/>
    </ligand>
</feature>
<evidence type="ECO:0000313" key="9">
    <source>
        <dbReference type="EMBL" id="OIN08988.1"/>
    </source>
</evidence>
<evidence type="ECO:0000256" key="3">
    <source>
        <dbReference type="ARBA" id="ARBA00022692"/>
    </source>
</evidence>
<evidence type="ECO:0000256" key="5">
    <source>
        <dbReference type="PIRNR" id="PIRNR000169"/>
    </source>
</evidence>
<keyword evidence="5" id="KW-1003">Cell membrane</keyword>
<dbReference type="GO" id="GO:0017004">
    <property type="term" value="P:cytochrome complex assembly"/>
    <property type="evidence" value="ECO:0007669"/>
    <property type="project" value="TreeGrafter"/>
</dbReference>
<keyword evidence="4 8" id="KW-1133">Transmembrane helix</keyword>
<dbReference type="SUPFAM" id="SSF81343">
    <property type="entry name" value="Fumarate reductase respiratory complex transmembrane subunits"/>
    <property type="match status" value="1"/>
</dbReference>
<dbReference type="GO" id="GO:0020037">
    <property type="term" value="F:heme binding"/>
    <property type="evidence" value="ECO:0007669"/>
    <property type="project" value="InterPro"/>
</dbReference>
<evidence type="ECO:0000256" key="1">
    <source>
        <dbReference type="ARBA" id="ARBA00004050"/>
    </source>
</evidence>
<dbReference type="EMBL" id="MDKE01000023">
    <property type="protein sequence ID" value="OIN08988.1"/>
    <property type="molecule type" value="Genomic_DNA"/>
</dbReference>
<evidence type="ECO:0000256" key="8">
    <source>
        <dbReference type="SAM" id="Phobius"/>
    </source>
</evidence>
<keyword evidence="5" id="KW-0997">Cell inner membrane</keyword>
<dbReference type="Gene3D" id="1.20.1300.10">
    <property type="entry name" value="Fumarate reductase/succinate dehydrogenase, transmembrane subunit"/>
    <property type="match status" value="1"/>
</dbReference>
<organism evidence="9 10">
    <name type="scientific">Oceanisphaera psychrotolerans</name>
    <dbReference type="NCBI Taxonomy" id="1414654"/>
    <lineage>
        <taxon>Bacteria</taxon>
        <taxon>Pseudomonadati</taxon>
        <taxon>Pseudomonadota</taxon>
        <taxon>Gammaproteobacteria</taxon>
        <taxon>Aeromonadales</taxon>
        <taxon>Aeromonadaceae</taxon>
        <taxon>Oceanisphaera</taxon>
    </lineage>
</organism>
<evidence type="ECO:0000256" key="6">
    <source>
        <dbReference type="PIRSR" id="PIRSR000169-1"/>
    </source>
</evidence>
<comment type="cofactor">
    <cofactor evidence="7">
        <name>heme</name>
        <dbReference type="ChEBI" id="CHEBI:30413"/>
    </cofactor>
    <text evidence="7">The heme is bound between the two transmembrane subunits.</text>
</comment>
<keyword evidence="5" id="KW-0816">Tricarboxylic acid cycle</keyword>
<dbReference type="InterPro" id="IPR014312">
    <property type="entry name" value="Succ_DH_anchor"/>
</dbReference>
<evidence type="ECO:0000256" key="2">
    <source>
        <dbReference type="ARBA" id="ARBA00004141"/>
    </source>
</evidence>
<gene>
    <name evidence="9" type="ORF">BFR47_14695</name>
</gene>
<keyword evidence="5" id="KW-0813">Transport</keyword>
<keyword evidence="5" id="KW-0249">Electron transport</keyword>
<feature type="transmembrane region" description="Helical" evidence="8">
    <location>
        <begin position="18"/>
        <end position="39"/>
    </location>
</feature>
<protein>
    <recommendedName>
        <fullName evidence="5">Succinate dehydrogenase hydrophobic membrane anchor subunit</fullName>
    </recommendedName>
</protein>
<evidence type="ECO:0000256" key="4">
    <source>
        <dbReference type="ARBA" id="ARBA00022989"/>
    </source>
</evidence>
<comment type="pathway">
    <text evidence="5">Carbohydrate metabolism; tricarboxylic acid cycle.</text>
</comment>
<keyword evidence="3 8" id="KW-0812">Transmembrane</keyword>
<comment type="subcellular location">
    <subcellularLocation>
        <location evidence="5">Cell inner membrane</location>
        <topology evidence="5">Multi-pass membrane protein</topology>
    </subcellularLocation>
    <subcellularLocation>
        <location evidence="2">Membrane</location>
        <topology evidence="2">Multi-pass membrane protein</topology>
    </subcellularLocation>
</comment>
<dbReference type="STRING" id="1414654.BFR47_14695"/>
<dbReference type="GO" id="GO:0005886">
    <property type="term" value="C:plasma membrane"/>
    <property type="evidence" value="ECO:0007669"/>
    <property type="project" value="UniProtKB-SubCell"/>
</dbReference>
<proteinExistence type="predicted"/>
<evidence type="ECO:0000313" key="10">
    <source>
        <dbReference type="Proteomes" id="UP000243073"/>
    </source>
</evidence>
<comment type="caution">
    <text evidence="9">The sequence shown here is derived from an EMBL/GenBank/DDBJ whole genome shotgun (WGS) entry which is preliminary data.</text>
</comment>
<sequence length="114" mass="12760">MVTNSATFGRSGVHDFMLIRATAVIMTLYTLYLVGFIAFNDITYDVWTGFFDKTFTKVFTLLALSSVLMHGWIGAWQVLSDYVKPALWRGLAQFGVVVLLLVYVLTGIVVLWGV</sequence>
<keyword evidence="7" id="KW-0349">Heme</keyword>
<name>A0A1J4QDA6_9GAMM</name>
<keyword evidence="5 8" id="KW-0472">Membrane</keyword>
<feature type="binding site" description="axial binding residue" evidence="7">
    <location>
        <position position="70"/>
    </location>
    <ligand>
        <name>heme</name>
        <dbReference type="ChEBI" id="CHEBI:30413"/>
        <note>ligand shared with second transmembrane subunit</note>
    </ligand>
    <ligandPart>
        <name>Fe</name>
        <dbReference type="ChEBI" id="CHEBI:18248"/>
    </ligandPart>
</feature>
<dbReference type="PANTHER" id="PTHR38689:SF1">
    <property type="entry name" value="SUCCINATE DEHYDROGENASE HYDROPHOBIC MEMBRANE ANCHOR SUBUNIT"/>
    <property type="match status" value="1"/>
</dbReference>
<dbReference type="UniPathway" id="UPA00223"/>
<feature type="transmembrane region" description="Helical" evidence="8">
    <location>
        <begin position="59"/>
        <end position="79"/>
    </location>
</feature>
<keyword evidence="10" id="KW-1185">Reference proteome</keyword>
<dbReference type="PIRSF" id="PIRSF000169">
    <property type="entry name" value="SDH_D"/>
    <property type="match status" value="1"/>
</dbReference>
<dbReference type="NCBIfam" id="TIGR02968">
    <property type="entry name" value="succ_dehyd_anc"/>
    <property type="match status" value="1"/>
</dbReference>
<keyword evidence="7" id="KW-0408">Iron</keyword>
<feature type="transmembrane region" description="Helical" evidence="8">
    <location>
        <begin position="91"/>
        <end position="112"/>
    </location>
</feature>
<keyword evidence="7" id="KW-0479">Metal-binding</keyword>
<reference evidence="9 10" key="1">
    <citation type="submission" date="2016-07" db="EMBL/GenBank/DDBJ databases">
        <title>Draft Genome Sequence of Oceanisphaera psychrotolerans, isolated from coastal sediment samples.</title>
        <authorList>
            <person name="Zhuo S."/>
            <person name="Ruan Z."/>
        </authorList>
    </citation>
    <scope>NUCLEOTIDE SEQUENCE [LARGE SCALE GENOMIC DNA]</scope>
    <source>
        <strain evidence="9 10">LAM-WHM-ZC</strain>
    </source>
</reference>
<dbReference type="OrthoDB" id="5612767at2"/>